<gene>
    <name evidence="7 8" type="primary">atpH</name>
    <name evidence="8" type="ORF">ERS852471_01714</name>
</gene>
<dbReference type="PRINTS" id="PR00125">
    <property type="entry name" value="ATPASEDELTA"/>
</dbReference>
<dbReference type="Gene3D" id="1.10.520.20">
    <property type="entry name" value="N-terminal domain of the delta subunit of the F1F0-ATP synthase"/>
    <property type="match status" value="1"/>
</dbReference>
<dbReference type="NCBIfam" id="TIGR01145">
    <property type="entry name" value="ATP_synt_delta"/>
    <property type="match status" value="1"/>
</dbReference>
<dbReference type="Proteomes" id="UP000095594">
    <property type="component" value="Unassembled WGS sequence"/>
</dbReference>
<proteinExistence type="inferred from homology"/>
<evidence type="ECO:0000256" key="2">
    <source>
        <dbReference type="ARBA" id="ARBA00022448"/>
    </source>
</evidence>
<dbReference type="AlphaFoldDB" id="A0A174FP61"/>
<sequence length="179" mass="21378">MYEFLDKRYAMALYEVADENGKVDEYIETLKLICELIDNYEEFYEFIKNPQVGTRNKKKAFINIFKNKIDEDLLSFLLILIEKDRILHLREKVNEMEKINLEKNNTLKGFVKTTIPLSDEQYNLLINNLEKKYNKKIILERIIDPNIIGSIYVKVEDEVIDGTIKFKMDKLRELMLELE</sequence>
<dbReference type="PANTHER" id="PTHR11910">
    <property type="entry name" value="ATP SYNTHASE DELTA CHAIN"/>
    <property type="match status" value="1"/>
</dbReference>
<dbReference type="SUPFAM" id="SSF47928">
    <property type="entry name" value="N-terminal domain of the delta subunit of the F1F0-ATP synthase"/>
    <property type="match status" value="1"/>
</dbReference>
<evidence type="ECO:0000313" key="8">
    <source>
        <dbReference type="EMBL" id="CUO51993.1"/>
    </source>
</evidence>
<dbReference type="Pfam" id="PF00213">
    <property type="entry name" value="OSCP"/>
    <property type="match status" value="1"/>
</dbReference>
<dbReference type="GO" id="GO:0005886">
    <property type="term" value="C:plasma membrane"/>
    <property type="evidence" value="ECO:0007669"/>
    <property type="project" value="UniProtKB-SubCell"/>
</dbReference>
<keyword evidence="3 7" id="KW-0375">Hydrogen ion transport</keyword>
<keyword evidence="8" id="KW-0378">Hydrolase</keyword>
<dbReference type="NCBIfam" id="NF004403">
    <property type="entry name" value="PRK05758.2-4"/>
    <property type="match status" value="1"/>
</dbReference>
<dbReference type="HAMAP" id="MF_01416">
    <property type="entry name" value="ATP_synth_delta_bact"/>
    <property type="match status" value="1"/>
</dbReference>
<keyword evidence="7" id="KW-0139">CF(1)</keyword>
<reference evidence="8 9" key="1">
    <citation type="submission" date="2015-09" db="EMBL/GenBank/DDBJ databases">
        <authorList>
            <consortium name="Pathogen Informatics"/>
        </authorList>
    </citation>
    <scope>NUCLEOTIDE SEQUENCE [LARGE SCALE GENOMIC DNA]</scope>
    <source>
        <strain evidence="8 9">2789STDY5834856</strain>
    </source>
</reference>
<dbReference type="OrthoDB" id="9802471at2"/>
<dbReference type="EMBL" id="CYZX01000010">
    <property type="protein sequence ID" value="CUO51993.1"/>
    <property type="molecule type" value="Genomic_DNA"/>
</dbReference>
<dbReference type="InterPro" id="IPR026015">
    <property type="entry name" value="ATP_synth_OSCP/delta_N_sf"/>
</dbReference>
<evidence type="ECO:0000256" key="5">
    <source>
        <dbReference type="ARBA" id="ARBA00023136"/>
    </source>
</evidence>
<evidence type="ECO:0000256" key="4">
    <source>
        <dbReference type="ARBA" id="ARBA00023065"/>
    </source>
</evidence>
<dbReference type="InterPro" id="IPR000711">
    <property type="entry name" value="ATPase_OSCP/dsu"/>
</dbReference>
<keyword evidence="6 7" id="KW-0066">ATP synthesis</keyword>
<comment type="similarity">
    <text evidence="7">Belongs to the ATPase delta chain family.</text>
</comment>
<comment type="subcellular location">
    <subcellularLocation>
        <location evidence="7">Cell membrane</location>
        <topology evidence="7">Peripheral membrane protein</topology>
    </subcellularLocation>
    <subcellularLocation>
        <location evidence="1">Membrane</location>
    </subcellularLocation>
</comment>
<evidence type="ECO:0000313" key="9">
    <source>
        <dbReference type="Proteomes" id="UP000095594"/>
    </source>
</evidence>
<keyword evidence="4 7" id="KW-0406">Ion transport</keyword>
<dbReference type="GO" id="GO:0046933">
    <property type="term" value="F:proton-transporting ATP synthase activity, rotational mechanism"/>
    <property type="evidence" value="ECO:0007669"/>
    <property type="project" value="UniProtKB-UniRule"/>
</dbReference>
<evidence type="ECO:0000256" key="3">
    <source>
        <dbReference type="ARBA" id="ARBA00022781"/>
    </source>
</evidence>
<keyword evidence="7" id="KW-1003">Cell membrane</keyword>
<protein>
    <recommendedName>
        <fullName evidence="7">ATP synthase subunit delta</fullName>
    </recommendedName>
    <alternativeName>
        <fullName evidence="7">ATP synthase F(1) sector subunit delta</fullName>
    </alternativeName>
    <alternativeName>
        <fullName evidence="7">F-type ATPase subunit delta</fullName>
        <shortName evidence="7">F-ATPase subunit delta</shortName>
    </alternativeName>
</protein>
<comment type="function">
    <text evidence="7">F(1)F(0) ATP synthase produces ATP from ADP in the presence of a proton or sodium gradient. F-type ATPases consist of two structural domains, F(1) containing the extramembraneous catalytic core and F(0) containing the membrane proton channel, linked together by a central stalk and a peripheral stalk. During catalysis, ATP synthesis in the catalytic domain of F(1) is coupled via a rotary mechanism of the central stalk subunits to proton translocation.</text>
</comment>
<evidence type="ECO:0000256" key="1">
    <source>
        <dbReference type="ARBA" id="ARBA00004370"/>
    </source>
</evidence>
<keyword evidence="5 7" id="KW-0472">Membrane</keyword>
<name>A0A174FP61_9CLOT</name>
<accession>A0A174FP61</accession>
<evidence type="ECO:0000256" key="7">
    <source>
        <dbReference type="HAMAP-Rule" id="MF_01416"/>
    </source>
</evidence>
<dbReference type="GO" id="GO:0045259">
    <property type="term" value="C:proton-transporting ATP synthase complex"/>
    <property type="evidence" value="ECO:0007669"/>
    <property type="project" value="UniProtKB-KW"/>
</dbReference>
<evidence type="ECO:0000256" key="6">
    <source>
        <dbReference type="ARBA" id="ARBA00023310"/>
    </source>
</evidence>
<dbReference type="GO" id="GO:0016787">
    <property type="term" value="F:hydrolase activity"/>
    <property type="evidence" value="ECO:0007669"/>
    <property type="project" value="UniProtKB-KW"/>
</dbReference>
<comment type="function">
    <text evidence="7">This protein is part of the stalk that links CF(0) to CF(1). It either transmits conformational changes from CF(0) to CF(1) or is implicated in proton conduction.</text>
</comment>
<dbReference type="RefSeq" id="WP_055265633.1">
    <property type="nucleotide sequence ID" value="NZ_CABIXQ010000010.1"/>
</dbReference>
<keyword evidence="2 7" id="KW-0813">Transport</keyword>
<organism evidence="8 9">
    <name type="scientific">Clostridium disporicum</name>
    <dbReference type="NCBI Taxonomy" id="84024"/>
    <lineage>
        <taxon>Bacteria</taxon>
        <taxon>Bacillati</taxon>
        <taxon>Bacillota</taxon>
        <taxon>Clostridia</taxon>
        <taxon>Eubacteriales</taxon>
        <taxon>Clostridiaceae</taxon>
        <taxon>Clostridium</taxon>
    </lineage>
</organism>